<keyword evidence="1" id="KW-0472">Membrane</keyword>
<name>A0ABX8WID2_9HYPH</name>
<reference evidence="2 3" key="1">
    <citation type="submission" date="2021-08" db="EMBL/GenBank/DDBJ databases">
        <title>Devosia salina sp. nov., isolated from the South China Sea sediment.</title>
        <authorList>
            <person name="Zhou Z."/>
        </authorList>
    </citation>
    <scope>NUCLEOTIDE SEQUENCE [LARGE SCALE GENOMIC DNA]</scope>
    <source>
        <strain evidence="2 3">SCS-3</strain>
    </source>
</reference>
<proteinExistence type="predicted"/>
<feature type="transmembrane region" description="Helical" evidence="1">
    <location>
        <begin position="46"/>
        <end position="70"/>
    </location>
</feature>
<keyword evidence="1" id="KW-0812">Transmembrane</keyword>
<evidence type="ECO:0000313" key="3">
    <source>
        <dbReference type="Proteomes" id="UP000825799"/>
    </source>
</evidence>
<dbReference type="Proteomes" id="UP000825799">
    <property type="component" value="Chromosome"/>
</dbReference>
<evidence type="ECO:0000256" key="1">
    <source>
        <dbReference type="SAM" id="Phobius"/>
    </source>
</evidence>
<dbReference type="EMBL" id="CP080590">
    <property type="protein sequence ID" value="QYO78476.1"/>
    <property type="molecule type" value="Genomic_DNA"/>
</dbReference>
<gene>
    <name evidence="2" type="ORF">K1X15_08035</name>
</gene>
<dbReference type="RefSeq" id="WP_220306942.1">
    <property type="nucleotide sequence ID" value="NZ_CP080590.1"/>
</dbReference>
<evidence type="ECO:0000313" key="2">
    <source>
        <dbReference type="EMBL" id="QYO78476.1"/>
    </source>
</evidence>
<keyword evidence="3" id="KW-1185">Reference proteome</keyword>
<accession>A0ABX8WID2</accession>
<keyword evidence="1" id="KW-1133">Transmembrane helix</keyword>
<feature type="transmembrane region" description="Helical" evidence="1">
    <location>
        <begin position="12"/>
        <end position="34"/>
    </location>
</feature>
<organism evidence="2 3">
    <name type="scientific">Devosia salina</name>
    <dbReference type="NCBI Taxonomy" id="2860336"/>
    <lineage>
        <taxon>Bacteria</taxon>
        <taxon>Pseudomonadati</taxon>
        <taxon>Pseudomonadota</taxon>
        <taxon>Alphaproteobacteria</taxon>
        <taxon>Hyphomicrobiales</taxon>
        <taxon>Devosiaceae</taxon>
        <taxon>Devosia</taxon>
    </lineage>
</organism>
<protein>
    <submittedName>
        <fullName evidence="2">Uncharacterized protein</fullName>
    </submittedName>
</protein>
<sequence>MPSLKDLIEFMTASSPVLAAVLISSLAILLAYHFELAVLTSLPTFVPGAAFITSVLTGSILMVSTIRGIANLFMKPFRRRQLAAAEQRDVDMLEDLPEPEAILLGWAAANNTQVFSAPYFNPYMKALVAKGLVIIPGGHHHSDDMPFYIPNHIWKAIRVEVKSAPPELTSQLREHRPFG</sequence>